<reference evidence="2" key="1">
    <citation type="submission" date="2021-01" db="EMBL/GenBank/DDBJ databases">
        <authorList>
            <person name="Kaushik A."/>
        </authorList>
    </citation>
    <scope>NUCLEOTIDE SEQUENCE</scope>
    <source>
        <strain evidence="2">Type strain: AG8-Rh-89/</strain>
    </source>
</reference>
<dbReference type="AlphaFoldDB" id="A0A8H3AMX5"/>
<feature type="compositionally biased region" description="Polar residues" evidence="1">
    <location>
        <begin position="367"/>
        <end position="388"/>
    </location>
</feature>
<evidence type="ECO:0000313" key="3">
    <source>
        <dbReference type="Proteomes" id="UP000663850"/>
    </source>
</evidence>
<organism evidence="2 3">
    <name type="scientific">Rhizoctonia solani</name>
    <dbReference type="NCBI Taxonomy" id="456999"/>
    <lineage>
        <taxon>Eukaryota</taxon>
        <taxon>Fungi</taxon>
        <taxon>Dikarya</taxon>
        <taxon>Basidiomycota</taxon>
        <taxon>Agaricomycotina</taxon>
        <taxon>Agaricomycetes</taxon>
        <taxon>Cantharellales</taxon>
        <taxon>Ceratobasidiaceae</taxon>
        <taxon>Rhizoctonia</taxon>
    </lineage>
</organism>
<evidence type="ECO:0000313" key="2">
    <source>
        <dbReference type="EMBL" id="CAE6426983.1"/>
    </source>
</evidence>
<feature type="region of interest" description="Disordered" evidence="1">
    <location>
        <begin position="355"/>
        <end position="405"/>
    </location>
</feature>
<dbReference type="Proteomes" id="UP000663850">
    <property type="component" value="Unassembled WGS sequence"/>
</dbReference>
<feature type="compositionally biased region" description="Basic and acidic residues" evidence="1">
    <location>
        <begin position="62"/>
        <end position="86"/>
    </location>
</feature>
<sequence>MWSLDGKKLATRTRKAVRIWSSKDGSLLGTIQASNNNCTIEAIAWTSSSIESSNDQSNGESNKGDDTYDERENKEGNDTTKTDEIKTNPGNKIKIESEKGKKGEPQLLVVEHVYKADQKMAGSTAILRYRHDTNNINNPWSSTSSKIIDHTSVISIGVVDDYRLVAVGVDTGGDPKSETEKFIRLFDFVRGKTMSIAPLPGAPRNISVIVSPEYLIIARKNVVAVLVTYKHQSAYPQLWSIRLTDPYTKHPHTQSTSRHDFVYIQSYFSKETSDFSGRGCFGGLDNSYVCCSSQEGEIFIWDRVTGLLIGTINPASDEHIKFFTCNKQASPEFRCASGAVDGILSLWTANVRNTERTSGFQGPGTANVRNTERTSGFQGTGYTSSPAAVNSLEPDLGGPEPYTRS</sequence>
<dbReference type="SUPFAM" id="SSF50998">
    <property type="entry name" value="Quinoprotein alcohol dehydrogenase-like"/>
    <property type="match status" value="1"/>
</dbReference>
<proteinExistence type="predicted"/>
<dbReference type="Gene3D" id="2.130.10.10">
    <property type="entry name" value="YVTN repeat-like/Quinoprotein amine dehydrogenase"/>
    <property type="match status" value="1"/>
</dbReference>
<dbReference type="InterPro" id="IPR015943">
    <property type="entry name" value="WD40/YVTN_repeat-like_dom_sf"/>
</dbReference>
<dbReference type="EMBL" id="CAJMWZ010000857">
    <property type="protein sequence ID" value="CAE6426983.1"/>
    <property type="molecule type" value="Genomic_DNA"/>
</dbReference>
<protein>
    <submittedName>
        <fullName evidence="2">Uncharacterized protein</fullName>
    </submittedName>
</protein>
<gene>
    <name evidence="2" type="ORF">RDB_LOCUS15664</name>
</gene>
<name>A0A8H3AMX5_9AGAM</name>
<dbReference type="InterPro" id="IPR011047">
    <property type="entry name" value="Quinoprotein_ADH-like_sf"/>
</dbReference>
<comment type="caution">
    <text evidence="2">The sequence shown here is derived from an EMBL/GenBank/DDBJ whole genome shotgun (WGS) entry which is preliminary data.</text>
</comment>
<accession>A0A8H3AMX5</accession>
<feature type="region of interest" description="Disordered" evidence="1">
    <location>
        <begin position="49"/>
        <end position="88"/>
    </location>
</feature>
<evidence type="ECO:0000256" key="1">
    <source>
        <dbReference type="SAM" id="MobiDB-lite"/>
    </source>
</evidence>